<dbReference type="GO" id="GO:0016042">
    <property type="term" value="P:lipid catabolic process"/>
    <property type="evidence" value="ECO:0007669"/>
    <property type="project" value="UniProtKB-KW"/>
</dbReference>
<sequence length="225" mass="25565">DLLDSEKAVLALSDKVLPPAELQQASENTESNLTVQIVTERAVEQAALAMINEAKPDDKLDMAMFYLSDREIIDALKSAQRRGVTLRVLLDPNKDAFGREKNGIPNRPVAHELSQAGITVRWCDTHGEQCHAKWLMHRGADETTMLLGSTNFTRRNLHNLNLETSVVLTGPTNAAPFRRGRSWFDESWHNLYGRDYSVEYETYADERRWPQLLYRTMEATGLSTF</sequence>
<dbReference type="PANTHER" id="PTHR43856">
    <property type="entry name" value="CARDIOLIPIN HYDROLASE"/>
    <property type="match status" value="1"/>
</dbReference>
<evidence type="ECO:0000256" key="1">
    <source>
        <dbReference type="ARBA" id="ARBA00022801"/>
    </source>
</evidence>
<keyword evidence="2" id="KW-0442">Lipid degradation</keyword>
<organism evidence="5">
    <name type="scientific">marine sediment metagenome</name>
    <dbReference type="NCBI Taxonomy" id="412755"/>
    <lineage>
        <taxon>unclassified sequences</taxon>
        <taxon>metagenomes</taxon>
        <taxon>ecological metagenomes</taxon>
    </lineage>
</organism>
<evidence type="ECO:0000313" key="5">
    <source>
        <dbReference type="EMBL" id="KKL67578.1"/>
    </source>
</evidence>
<dbReference type="Gene3D" id="3.30.870.10">
    <property type="entry name" value="Endonuclease Chain A"/>
    <property type="match status" value="1"/>
</dbReference>
<dbReference type="InterPro" id="IPR051406">
    <property type="entry name" value="PLD_domain"/>
</dbReference>
<dbReference type="InterPro" id="IPR025202">
    <property type="entry name" value="PLD-like_dom"/>
</dbReference>
<dbReference type="EMBL" id="LAZR01026814">
    <property type="protein sequence ID" value="KKL67578.1"/>
    <property type="molecule type" value="Genomic_DNA"/>
</dbReference>
<dbReference type="GO" id="GO:0016891">
    <property type="term" value="F:RNA endonuclease activity producing 5'-phosphomonoesters, hydrolytic mechanism"/>
    <property type="evidence" value="ECO:0007669"/>
    <property type="project" value="TreeGrafter"/>
</dbReference>
<dbReference type="Pfam" id="PF13091">
    <property type="entry name" value="PLDc_2"/>
    <property type="match status" value="1"/>
</dbReference>
<evidence type="ECO:0000259" key="4">
    <source>
        <dbReference type="Pfam" id="PF13091"/>
    </source>
</evidence>
<dbReference type="PANTHER" id="PTHR43856:SF1">
    <property type="entry name" value="MITOCHONDRIAL CARDIOLIPIN HYDROLASE"/>
    <property type="match status" value="1"/>
</dbReference>
<name>A0A0F9E0M6_9ZZZZ</name>
<dbReference type="AlphaFoldDB" id="A0A0F9E0M6"/>
<feature type="domain" description="Phospholipase D-like" evidence="4">
    <location>
        <begin position="49"/>
        <end position="178"/>
    </location>
</feature>
<gene>
    <name evidence="5" type="ORF">LCGC14_2133590</name>
</gene>
<keyword evidence="3" id="KW-0443">Lipid metabolism</keyword>
<proteinExistence type="predicted"/>
<evidence type="ECO:0000256" key="2">
    <source>
        <dbReference type="ARBA" id="ARBA00022963"/>
    </source>
</evidence>
<keyword evidence="1" id="KW-0378">Hydrolase</keyword>
<reference evidence="5" key="1">
    <citation type="journal article" date="2015" name="Nature">
        <title>Complex archaea that bridge the gap between prokaryotes and eukaryotes.</title>
        <authorList>
            <person name="Spang A."/>
            <person name="Saw J.H."/>
            <person name="Jorgensen S.L."/>
            <person name="Zaremba-Niedzwiedzka K."/>
            <person name="Martijn J."/>
            <person name="Lind A.E."/>
            <person name="van Eijk R."/>
            <person name="Schleper C."/>
            <person name="Guy L."/>
            <person name="Ettema T.J."/>
        </authorList>
    </citation>
    <scope>NUCLEOTIDE SEQUENCE</scope>
</reference>
<protein>
    <recommendedName>
        <fullName evidence="4">Phospholipase D-like domain-containing protein</fullName>
    </recommendedName>
</protein>
<dbReference type="CDD" id="cd09130">
    <property type="entry name" value="PLDc_unchar2_2"/>
    <property type="match status" value="1"/>
</dbReference>
<comment type="caution">
    <text evidence="5">The sequence shown here is derived from an EMBL/GenBank/DDBJ whole genome shotgun (WGS) entry which is preliminary data.</text>
</comment>
<evidence type="ECO:0000256" key="3">
    <source>
        <dbReference type="ARBA" id="ARBA00023098"/>
    </source>
</evidence>
<accession>A0A0F9E0M6</accession>
<dbReference type="SUPFAM" id="SSF56024">
    <property type="entry name" value="Phospholipase D/nuclease"/>
    <property type="match status" value="1"/>
</dbReference>
<feature type="non-terminal residue" evidence="5">
    <location>
        <position position="1"/>
    </location>
</feature>